<evidence type="ECO:0000313" key="7">
    <source>
        <dbReference type="Proteomes" id="UP000192491"/>
    </source>
</evidence>
<evidence type="ECO:0000256" key="4">
    <source>
        <dbReference type="ARBA" id="ARBA00023136"/>
    </source>
</evidence>
<keyword evidence="4 5" id="KW-0472">Membrane</keyword>
<comment type="caution">
    <text evidence="6">The sequence shown here is derived from an EMBL/GenBank/DDBJ whole genome shotgun (WGS) entry which is preliminary data.</text>
</comment>
<dbReference type="InterPro" id="IPR007792">
    <property type="entry name" value="T4SS_VirB3/TrbD/AvhB"/>
</dbReference>
<proteinExistence type="predicted"/>
<dbReference type="STRING" id="1123401.GCA_000621325_03174"/>
<evidence type="ECO:0000256" key="3">
    <source>
        <dbReference type="ARBA" id="ARBA00022989"/>
    </source>
</evidence>
<evidence type="ECO:0000313" key="6">
    <source>
        <dbReference type="EMBL" id="OQX13890.1"/>
    </source>
</evidence>
<dbReference type="AlphaFoldDB" id="A0A1Y1QUD4"/>
<dbReference type="Proteomes" id="UP000192491">
    <property type="component" value="Unassembled WGS sequence"/>
</dbReference>
<name>A0A1Y1QUD4_9GAMM</name>
<protein>
    <recommendedName>
        <fullName evidence="8">Conjugal transfer protein</fullName>
    </recommendedName>
</protein>
<feature type="transmembrane region" description="Helical" evidence="5">
    <location>
        <begin position="35"/>
        <end position="59"/>
    </location>
</feature>
<dbReference type="Pfam" id="PF05101">
    <property type="entry name" value="VirB3"/>
    <property type="match status" value="1"/>
</dbReference>
<evidence type="ECO:0000256" key="5">
    <source>
        <dbReference type="SAM" id="Phobius"/>
    </source>
</evidence>
<organism evidence="6 7">
    <name type="scientific">Thiothrix lacustris</name>
    <dbReference type="NCBI Taxonomy" id="525917"/>
    <lineage>
        <taxon>Bacteria</taxon>
        <taxon>Pseudomonadati</taxon>
        <taxon>Pseudomonadota</taxon>
        <taxon>Gammaproteobacteria</taxon>
        <taxon>Thiotrichales</taxon>
        <taxon>Thiotrichaceae</taxon>
        <taxon>Thiothrix</taxon>
    </lineage>
</organism>
<keyword evidence="3 5" id="KW-1133">Transmembrane helix</keyword>
<accession>A0A1Y1QUD4</accession>
<evidence type="ECO:0008006" key="8">
    <source>
        <dbReference type="Google" id="ProtNLM"/>
    </source>
</evidence>
<evidence type="ECO:0000256" key="2">
    <source>
        <dbReference type="ARBA" id="ARBA00022692"/>
    </source>
</evidence>
<dbReference type="eggNOG" id="COG5268">
    <property type="taxonomic scope" value="Bacteria"/>
</dbReference>
<comment type="subcellular location">
    <subcellularLocation>
        <location evidence="1">Membrane</location>
    </subcellularLocation>
</comment>
<reference evidence="6 7" key="1">
    <citation type="submission" date="2017-01" db="EMBL/GenBank/DDBJ databases">
        <title>Novel large sulfur bacteria in the metagenomes of groundwater-fed chemosynthetic microbial mats in the Lake Huron basin.</title>
        <authorList>
            <person name="Sharrar A.M."/>
            <person name="Flood B.E."/>
            <person name="Bailey J.V."/>
            <person name="Jones D.S."/>
            <person name="Biddanda B."/>
            <person name="Ruberg S.A."/>
            <person name="Marcus D.N."/>
            <person name="Dick G.J."/>
        </authorList>
    </citation>
    <scope>NUCLEOTIDE SEQUENCE [LARGE SCALE GENOMIC DNA]</scope>
    <source>
        <strain evidence="6">A8</strain>
    </source>
</reference>
<keyword evidence="2 5" id="KW-0812">Transmembrane</keyword>
<evidence type="ECO:0000256" key="1">
    <source>
        <dbReference type="ARBA" id="ARBA00004370"/>
    </source>
</evidence>
<dbReference type="RefSeq" id="WP_207249193.1">
    <property type="nucleotide sequence ID" value="NZ_CP133335.1"/>
</dbReference>
<sequence length="90" mass="10103">MSQRQANHPEGYEAPVHLSLVEPVLVAGLPRTVGFIYWTIVAALTIGMHQLWILPVAMLGHWGLARLTRFDPHFMAVVRAGLRHTKDKLP</sequence>
<dbReference type="GO" id="GO:0016020">
    <property type="term" value="C:membrane"/>
    <property type="evidence" value="ECO:0007669"/>
    <property type="project" value="UniProtKB-SubCell"/>
</dbReference>
<gene>
    <name evidence="6" type="ORF">BWK73_10915</name>
</gene>
<dbReference type="EMBL" id="MTEJ01000038">
    <property type="protein sequence ID" value="OQX13890.1"/>
    <property type="molecule type" value="Genomic_DNA"/>
</dbReference>